<evidence type="ECO:0000256" key="9">
    <source>
        <dbReference type="PROSITE-ProRule" id="PRU01373"/>
    </source>
</evidence>
<evidence type="ECO:0000313" key="11">
    <source>
        <dbReference type="EMBL" id="OGI43229.1"/>
    </source>
</evidence>
<gene>
    <name evidence="11" type="ORF">A2150_02810</name>
</gene>
<dbReference type="PROSITE" id="PS52029">
    <property type="entry name" value="LD_TPASE"/>
    <property type="match status" value="1"/>
</dbReference>
<keyword evidence="3" id="KW-0328">Glycosyltransferase</keyword>
<feature type="active site" description="Proton donor/acceptor" evidence="9">
    <location>
        <position position="123"/>
    </location>
</feature>
<dbReference type="AlphaFoldDB" id="A0A1F6TDT1"/>
<dbReference type="Pfam" id="PF03734">
    <property type="entry name" value="YkuD"/>
    <property type="match status" value="1"/>
</dbReference>
<dbReference type="GO" id="GO:0071555">
    <property type="term" value="P:cell wall organization"/>
    <property type="evidence" value="ECO:0007669"/>
    <property type="project" value="UniProtKB-UniRule"/>
</dbReference>
<feature type="active site" description="Nucleophile" evidence="9">
    <location>
        <position position="139"/>
    </location>
</feature>
<keyword evidence="5" id="KW-0378">Hydrolase</keyword>
<evidence type="ECO:0000256" key="8">
    <source>
        <dbReference type="ARBA" id="ARBA00023316"/>
    </source>
</evidence>
<evidence type="ECO:0000313" key="12">
    <source>
        <dbReference type="Proteomes" id="UP000177925"/>
    </source>
</evidence>
<reference evidence="11 12" key="1">
    <citation type="journal article" date="2016" name="Nat. Commun.">
        <title>Thousands of microbial genomes shed light on interconnected biogeochemical processes in an aquifer system.</title>
        <authorList>
            <person name="Anantharaman K."/>
            <person name="Brown C.T."/>
            <person name="Hug L.A."/>
            <person name="Sharon I."/>
            <person name="Castelle C.J."/>
            <person name="Probst A.J."/>
            <person name="Thomas B.C."/>
            <person name="Singh A."/>
            <person name="Wilkins M.J."/>
            <person name="Karaoz U."/>
            <person name="Brodie E.L."/>
            <person name="Williams K.H."/>
            <person name="Hubbard S.S."/>
            <person name="Banfield J.F."/>
        </authorList>
    </citation>
    <scope>NUCLEOTIDE SEQUENCE [LARGE SCALE GENOMIC DNA]</scope>
</reference>
<dbReference type="SUPFAM" id="SSF141523">
    <property type="entry name" value="L,D-transpeptidase catalytic domain-like"/>
    <property type="match status" value="1"/>
</dbReference>
<feature type="domain" description="L,D-TPase catalytic" evidence="10">
    <location>
        <begin position="6"/>
        <end position="163"/>
    </location>
</feature>
<name>A0A1F6TDT1_9PROT</name>
<comment type="similarity">
    <text evidence="2">Belongs to the YkuD family.</text>
</comment>
<dbReference type="PANTHER" id="PTHR30582:SF24">
    <property type="entry name" value="L,D-TRANSPEPTIDASE ERFK_SRFK-RELATED"/>
    <property type="match status" value="1"/>
</dbReference>
<dbReference type="GO" id="GO:0018104">
    <property type="term" value="P:peptidoglycan-protein cross-linking"/>
    <property type="evidence" value="ECO:0007669"/>
    <property type="project" value="TreeGrafter"/>
</dbReference>
<protein>
    <submittedName>
        <fullName evidence="11">Peptidase</fullName>
    </submittedName>
</protein>
<dbReference type="Gene3D" id="2.40.440.10">
    <property type="entry name" value="L,D-transpeptidase catalytic domain-like"/>
    <property type="match status" value="1"/>
</dbReference>
<keyword evidence="4" id="KW-0808">Transferase</keyword>
<organism evidence="11 12">
    <name type="scientific">Candidatus Muproteobacteria bacterium RBG_16_64_11</name>
    <dbReference type="NCBI Taxonomy" id="1817758"/>
    <lineage>
        <taxon>Bacteria</taxon>
        <taxon>Pseudomonadati</taxon>
        <taxon>Pseudomonadota</taxon>
        <taxon>Candidatus Muproteobacteria</taxon>
    </lineage>
</organism>
<accession>A0A1F6TDT1</accession>
<keyword evidence="8 9" id="KW-0961">Cell wall biogenesis/degradation</keyword>
<evidence type="ECO:0000256" key="3">
    <source>
        <dbReference type="ARBA" id="ARBA00022676"/>
    </source>
</evidence>
<evidence type="ECO:0000256" key="4">
    <source>
        <dbReference type="ARBA" id="ARBA00022679"/>
    </source>
</evidence>
<dbReference type="STRING" id="1817758.A2150_02810"/>
<dbReference type="GO" id="GO:0005576">
    <property type="term" value="C:extracellular region"/>
    <property type="evidence" value="ECO:0007669"/>
    <property type="project" value="TreeGrafter"/>
</dbReference>
<dbReference type="InterPro" id="IPR038063">
    <property type="entry name" value="Transpep_catalytic_dom"/>
</dbReference>
<dbReference type="UniPathway" id="UPA00219"/>
<keyword evidence="7 9" id="KW-0573">Peptidoglycan synthesis</keyword>
<dbReference type="InterPro" id="IPR005490">
    <property type="entry name" value="LD_TPept_cat_dom"/>
</dbReference>
<dbReference type="GO" id="GO:0016757">
    <property type="term" value="F:glycosyltransferase activity"/>
    <property type="evidence" value="ECO:0007669"/>
    <property type="project" value="UniProtKB-KW"/>
</dbReference>
<evidence type="ECO:0000256" key="6">
    <source>
        <dbReference type="ARBA" id="ARBA00022960"/>
    </source>
</evidence>
<dbReference type="GO" id="GO:0008360">
    <property type="term" value="P:regulation of cell shape"/>
    <property type="evidence" value="ECO:0007669"/>
    <property type="project" value="UniProtKB-UniRule"/>
</dbReference>
<dbReference type="InterPro" id="IPR050979">
    <property type="entry name" value="LD-transpeptidase"/>
</dbReference>
<dbReference type="EMBL" id="MFSS01000064">
    <property type="protein sequence ID" value="OGI43229.1"/>
    <property type="molecule type" value="Genomic_DNA"/>
</dbReference>
<dbReference type="GO" id="GO:0071972">
    <property type="term" value="F:peptidoglycan L,D-transpeptidase activity"/>
    <property type="evidence" value="ECO:0007669"/>
    <property type="project" value="TreeGrafter"/>
</dbReference>
<dbReference type="Proteomes" id="UP000177925">
    <property type="component" value="Unassembled WGS sequence"/>
</dbReference>
<proteinExistence type="inferred from homology"/>
<keyword evidence="6 9" id="KW-0133">Cell shape</keyword>
<evidence type="ECO:0000259" key="10">
    <source>
        <dbReference type="PROSITE" id="PS52029"/>
    </source>
</evidence>
<dbReference type="PANTHER" id="PTHR30582">
    <property type="entry name" value="L,D-TRANSPEPTIDASE"/>
    <property type="match status" value="1"/>
</dbReference>
<evidence type="ECO:0000256" key="2">
    <source>
        <dbReference type="ARBA" id="ARBA00005992"/>
    </source>
</evidence>
<dbReference type="CDD" id="cd16913">
    <property type="entry name" value="YkuD_like"/>
    <property type="match status" value="1"/>
</dbReference>
<comment type="pathway">
    <text evidence="1 9">Cell wall biogenesis; peptidoglycan biosynthesis.</text>
</comment>
<evidence type="ECO:0000256" key="1">
    <source>
        <dbReference type="ARBA" id="ARBA00004752"/>
    </source>
</evidence>
<evidence type="ECO:0000256" key="5">
    <source>
        <dbReference type="ARBA" id="ARBA00022801"/>
    </source>
</evidence>
<evidence type="ECO:0000256" key="7">
    <source>
        <dbReference type="ARBA" id="ARBA00022984"/>
    </source>
</evidence>
<sequence>MKPARRRVVVHVPNQTLTLFDSDGRALMETRVATARNGVGEQSGSECTPCGRHIVRAKIGVGQPLNAVFVSRRPTGEIYTPALRAAQPDRDWILTRILWLSGIEPGRNRLGEVDTMRRFIYIHGCPDDDPMGVPSSRGCVKMRNRDIVALFDQVEPGTPVDIVGAG</sequence>
<comment type="caution">
    <text evidence="11">The sequence shown here is derived from an EMBL/GenBank/DDBJ whole genome shotgun (WGS) entry which is preliminary data.</text>
</comment>